<keyword evidence="8" id="KW-0539">Nucleus</keyword>
<comment type="caution">
    <text evidence="10">The sequence shown here is derived from an EMBL/GenBank/DDBJ whole genome shotgun (WGS) entry which is preliminary data.</text>
</comment>
<keyword evidence="7" id="KW-0819">tRNA processing</keyword>
<evidence type="ECO:0000256" key="7">
    <source>
        <dbReference type="ARBA" id="ARBA00022694"/>
    </source>
</evidence>
<proteinExistence type="inferred from homology"/>
<dbReference type="PANTHER" id="PTHR12896:SF1">
    <property type="entry name" value="ELONGATOR COMPLEX PROTEIN 4"/>
    <property type="match status" value="1"/>
</dbReference>
<dbReference type="PANTHER" id="PTHR12896">
    <property type="entry name" value="PAX6 NEIGHBOR PROTEIN PAXNEB"/>
    <property type="match status" value="1"/>
</dbReference>
<evidence type="ECO:0000256" key="1">
    <source>
        <dbReference type="ARBA" id="ARBA00004123"/>
    </source>
</evidence>
<feature type="region of interest" description="Disordered" evidence="9">
    <location>
        <begin position="1"/>
        <end position="24"/>
    </location>
</feature>
<evidence type="ECO:0000256" key="9">
    <source>
        <dbReference type="SAM" id="MobiDB-lite"/>
    </source>
</evidence>
<evidence type="ECO:0000313" key="10">
    <source>
        <dbReference type="EMBL" id="KAH9837094.1"/>
    </source>
</evidence>
<dbReference type="GeneID" id="72001259"/>
<reference evidence="10 11" key="1">
    <citation type="journal article" date="2021" name="Environ. Microbiol.">
        <title>Gene family expansions and transcriptome signatures uncover fungal adaptations to wood decay.</title>
        <authorList>
            <person name="Hage H."/>
            <person name="Miyauchi S."/>
            <person name="Viragh M."/>
            <person name="Drula E."/>
            <person name="Min B."/>
            <person name="Chaduli D."/>
            <person name="Navarro D."/>
            <person name="Favel A."/>
            <person name="Norest M."/>
            <person name="Lesage-Meessen L."/>
            <person name="Balint B."/>
            <person name="Merenyi Z."/>
            <person name="de Eugenio L."/>
            <person name="Morin E."/>
            <person name="Martinez A.T."/>
            <person name="Baldrian P."/>
            <person name="Stursova M."/>
            <person name="Martinez M.J."/>
            <person name="Novotny C."/>
            <person name="Magnuson J.K."/>
            <person name="Spatafora J.W."/>
            <person name="Maurice S."/>
            <person name="Pangilinan J."/>
            <person name="Andreopoulos W."/>
            <person name="LaButti K."/>
            <person name="Hundley H."/>
            <person name="Na H."/>
            <person name="Kuo A."/>
            <person name="Barry K."/>
            <person name="Lipzen A."/>
            <person name="Henrissat B."/>
            <person name="Riley R."/>
            <person name="Ahrendt S."/>
            <person name="Nagy L.G."/>
            <person name="Grigoriev I.V."/>
            <person name="Martin F."/>
            <person name="Rosso M.N."/>
        </authorList>
    </citation>
    <scope>NUCLEOTIDE SEQUENCE [LARGE SCALE GENOMIC DNA]</scope>
    <source>
        <strain evidence="10 11">CIRM-BRFM 1785</strain>
    </source>
</reference>
<accession>A0ABQ8KHH9</accession>
<evidence type="ECO:0000256" key="3">
    <source>
        <dbReference type="ARBA" id="ARBA00005043"/>
    </source>
</evidence>
<keyword evidence="6" id="KW-0963">Cytoplasm</keyword>
<dbReference type="Pfam" id="PF05625">
    <property type="entry name" value="PAXNEB"/>
    <property type="match status" value="1"/>
</dbReference>
<dbReference type="EMBL" id="JADCUA010000009">
    <property type="protein sequence ID" value="KAH9837094.1"/>
    <property type="molecule type" value="Genomic_DNA"/>
</dbReference>
<comment type="pathway">
    <text evidence="3">tRNA modification; 5-methoxycarbonylmethyl-2-thiouridine-tRNA biosynthesis.</text>
</comment>
<dbReference type="Gene3D" id="3.40.50.300">
    <property type="entry name" value="P-loop containing nucleotide triphosphate hydrolases"/>
    <property type="match status" value="1"/>
</dbReference>
<dbReference type="InterPro" id="IPR027417">
    <property type="entry name" value="P-loop_NTPase"/>
</dbReference>
<evidence type="ECO:0000256" key="4">
    <source>
        <dbReference type="ARBA" id="ARBA00007573"/>
    </source>
</evidence>
<keyword evidence="11" id="KW-1185">Reference proteome</keyword>
<evidence type="ECO:0000256" key="6">
    <source>
        <dbReference type="ARBA" id="ARBA00022490"/>
    </source>
</evidence>
<evidence type="ECO:0000256" key="8">
    <source>
        <dbReference type="ARBA" id="ARBA00023242"/>
    </source>
</evidence>
<gene>
    <name evidence="10" type="ORF">C8Q71DRAFT_706841</name>
</gene>
<dbReference type="RefSeq" id="XP_047779263.1">
    <property type="nucleotide sequence ID" value="XM_047920527.1"/>
</dbReference>
<dbReference type="InterPro" id="IPR008728">
    <property type="entry name" value="Elongator_complex_protein_4"/>
</dbReference>
<dbReference type="Proteomes" id="UP000814176">
    <property type="component" value="Unassembled WGS sequence"/>
</dbReference>
<evidence type="ECO:0000256" key="5">
    <source>
        <dbReference type="ARBA" id="ARBA00020265"/>
    </source>
</evidence>
<organism evidence="10 11">
    <name type="scientific">Rhodofomes roseus</name>
    <dbReference type="NCBI Taxonomy" id="34475"/>
    <lineage>
        <taxon>Eukaryota</taxon>
        <taxon>Fungi</taxon>
        <taxon>Dikarya</taxon>
        <taxon>Basidiomycota</taxon>
        <taxon>Agaricomycotina</taxon>
        <taxon>Agaricomycetes</taxon>
        <taxon>Polyporales</taxon>
        <taxon>Rhodofomes</taxon>
    </lineage>
</organism>
<protein>
    <recommendedName>
        <fullName evidence="5">Elongator complex protein 4</fullName>
    </recommendedName>
</protein>
<dbReference type="CDD" id="cd19494">
    <property type="entry name" value="Elp4"/>
    <property type="match status" value="1"/>
</dbReference>
<evidence type="ECO:0000256" key="2">
    <source>
        <dbReference type="ARBA" id="ARBA00004496"/>
    </source>
</evidence>
<sequence>MSSFKRRTTTKQAPTPVGARISPGATSSFITSTGIPSLDDILGGGLPLSCSMLTLAPDAHSAYGELVQKYFVAQGLACGQKVCIVDEGVDGFLSECMWTPGAASNPVPAPAADDEDEAKASGEDAKIKIAWRYEQMKQFQTTVPAQNQSSEDYCRVFDLTCRIPEDILKSAKSSGQLMSAPVQSEEDSRPGSSVLSALEKILAEHDQREGPSVPVRICVPCLGSAEWGDFTQQDICYFLLWMRNLLRRHPTACASISLPPHLCADSWGGPGWVQKLGWLVDASITLAAFTADPSLTAMFPSHHGMVHIHSLPAPTTLLSPSDKFSTLRGLSSSGENNLAFKCMRKRMVFETLHLDLEGGVGDRRTTPSSSASALNEAATSVHAAGLRPGDIAAAASGGAGAAIVVELEQVKTTVPQAGQSDKLETETPPATVKKLKAKKKVGFVSDRPDLYDF</sequence>
<comment type="similarity">
    <text evidence="4">Belongs to the ELP4 family.</text>
</comment>
<evidence type="ECO:0000313" key="11">
    <source>
        <dbReference type="Proteomes" id="UP000814176"/>
    </source>
</evidence>
<name>A0ABQ8KHH9_9APHY</name>
<comment type="subcellular location">
    <subcellularLocation>
        <location evidence="2">Cytoplasm</location>
    </subcellularLocation>
    <subcellularLocation>
        <location evidence="1">Nucleus</location>
    </subcellularLocation>
</comment>